<proteinExistence type="predicted"/>
<comment type="caution">
    <text evidence="1">The sequence shown here is derived from an EMBL/GenBank/DDBJ whole genome shotgun (WGS) entry which is preliminary data.</text>
</comment>
<evidence type="ECO:0000313" key="1">
    <source>
        <dbReference type="EMBL" id="CAD8144090.1"/>
    </source>
</evidence>
<protein>
    <submittedName>
        <fullName evidence="1">Uncharacterized protein</fullName>
    </submittedName>
</protein>
<dbReference type="EMBL" id="CAJJDO010000013">
    <property type="protein sequence ID" value="CAD8144090.1"/>
    <property type="molecule type" value="Genomic_DNA"/>
</dbReference>
<dbReference type="Proteomes" id="UP000689195">
    <property type="component" value="Unassembled WGS sequence"/>
</dbReference>
<dbReference type="PANTHER" id="PTHR33706">
    <property type="entry name" value="MORN VARIANT REPEAT PROTEIN"/>
    <property type="match status" value="1"/>
</dbReference>
<dbReference type="AlphaFoldDB" id="A0A8S1SVG0"/>
<dbReference type="PANTHER" id="PTHR33706:SF1">
    <property type="entry name" value="TPR REPEAT PROTEIN"/>
    <property type="match status" value="1"/>
</dbReference>
<keyword evidence="2" id="KW-1185">Reference proteome</keyword>
<name>A0A8S1SVG0_9CILI</name>
<dbReference type="OrthoDB" id="10587351at2759"/>
<gene>
    <name evidence="1" type="ORF">PPENT_87.1.T0130017</name>
</gene>
<accession>A0A8S1SVG0</accession>
<organism evidence="1 2">
    <name type="scientific">Paramecium pentaurelia</name>
    <dbReference type="NCBI Taxonomy" id="43138"/>
    <lineage>
        <taxon>Eukaryota</taxon>
        <taxon>Sar</taxon>
        <taxon>Alveolata</taxon>
        <taxon>Ciliophora</taxon>
        <taxon>Intramacronucleata</taxon>
        <taxon>Oligohymenophorea</taxon>
        <taxon>Peniculida</taxon>
        <taxon>Parameciidae</taxon>
        <taxon>Paramecium</taxon>
    </lineage>
</organism>
<sequence length="147" mass="17989">MFYYYRNCCLKKVTYSGDYKNGKKVGLWYLRHQDQKMVFGLNYGDYSWNAYVTYSGQYKNDNRVGKWDIWQIIRCNNIFQSDIELILQRSGQYDERGEKFDNWVEMKFDIWYKNQFTLSGEYQNGKKVGIWIELNRNEKLSEIIYDY</sequence>
<reference evidence="1" key="1">
    <citation type="submission" date="2021-01" db="EMBL/GenBank/DDBJ databases">
        <authorList>
            <consortium name="Genoscope - CEA"/>
            <person name="William W."/>
        </authorList>
    </citation>
    <scope>NUCLEOTIDE SEQUENCE</scope>
</reference>
<evidence type="ECO:0000313" key="2">
    <source>
        <dbReference type="Proteomes" id="UP000689195"/>
    </source>
</evidence>